<reference evidence="1" key="1">
    <citation type="submission" date="2021-06" db="EMBL/GenBank/DDBJ databases">
        <authorList>
            <person name="Kallberg Y."/>
            <person name="Tangrot J."/>
            <person name="Rosling A."/>
        </authorList>
    </citation>
    <scope>NUCLEOTIDE SEQUENCE</scope>
    <source>
        <strain evidence="1">IL203A</strain>
    </source>
</reference>
<evidence type="ECO:0000313" key="2">
    <source>
        <dbReference type="Proteomes" id="UP000789702"/>
    </source>
</evidence>
<comment type="caution">
    <text evidence="1">The sequence shown here is derived from an EMBL/GenBank/DDBJ whole genome shotgun (WGS) entry which is preliminary data.</text>
</comment>
<accession>A0ACA9QQG3</accession>
<feature type="non-terminal residue" evidence="1">
    <location>
        <position position="1"/>
    </location>
</feature>
<gene>
    <name evidence="1" type="ORF">DHETER_LOCUS14942</name>
</gene>
<feature type="non-terminal residue" evidence="1">
    <location>
        <position position="83"/>
    </location>
</feature>
<evidence type="ECO:0000313" key="1">
    <source>
        <dbReference type="EMBL" id="CAG8755873.1"/>
    </source>
</evidence>
<protein>
    <submittedName>
        <fullName evidence="1">7473_t:CDS:1</fullName>
    </submittedName>
</protein>
<sequence>CTSEECQICQPIRMPYNQFELLSFLPDPEISTKTTNEESQTGIFINTKIRLLICCDFCGKYRCIYSNTALDEENSKKIIQYFE</sequence>
<dbReference type="Proteomes" id="UP000789702">
    <property type="component" value="Unassembled WGS sequence"/>
</dbReference>
<proteinExistence type="predicted"/>
<dbReference type="EMBL" id="CAJVPU010048590">
    <property type="protein sequence ID" value="CAG8755873.1"/>
    <property type="molecule type" value="Genomic_DNA"/>
</dbReference>
<name>A0ACA9QQG3_9GLOM</name>
<organism evidence="1 2">
    <name type="scientific">Dentiscutata heterogama</name>
    <dbReference type="NCBI Taxonomy" id="1316150"/>
    <lineage>
        <taxon>Eukaryota</taxon>
        <taxon>Fungi</taxon>
        <taxon>Fungi incertae sedis</taxon>
        <taxon>Mucoromycota</taxon>
        <taxon>Glomeromycotina</taxon>
        <taxon>Glomeromycetes</taxon>
        <taxon>Diversisporales</taxon>
        <taxon>Gigasporaceae</taxon>
        <taxon>Dentiscutata</taxon>
    </lineage>
</organism>
<keyword evidence="2" id="KW-1185">Reference proteome</keyword>